<evidence type="ECO:0000256" key="1">
    <source>
        <dbReference type="ARBA" id="ARBA00023172"/>
    </source>
</evidence>
<feature type="compositionally biased region" description="Low complexity" evidence="2">
    <location>
        <begin position="283"/>
        <end position="296"/>
    </location>
</feature>
<feature type="region of interest" description="Disordered" evidence="2">
    <location>
        <begin position="283"/>
        <end position="314"/>
    </location>
</feature>
<dbReference type="AlphaFoldDB" id="A0A0D0CE81"/>
<evidence type="ECO:0000313" key="3">
    <source>
        <dbReference type="EMBL" id="KIK73848.1"/>
    </source>
</evidence>
<dbReference type="InterPro" id="IPR011010">
    <property type="entry name" value="DNA_brk_join_enz"/>
</dbReference>
<evidence type="ECO:0000256" key="2">
    <source>
        <dbReference type="SAM" id="MobiDB-lite"/>
    </source>
</evidence>
<feature type="region of interest" description="Disordered" evidence="2">
    <location>
        <begin position="432"/>
        <end position="473"/>
    </location>
</feature>
<feature type="compositionally biased region" description="Low complexity" evidence="2">
    <location>
        <begin position="454"/>
        <end position="473"/>
    </location>
</feature>
<dbReference type="GO" id="GO:0003677">
    <property type="term" value="F:DNA binding"/>
    <property type="evidence" value="ECO:0007669"/>
    <property type="project" value="InterPro"/>
</dbReference>
<dbReference type="OrthoDB" id="164951at2759"/>
<evidence type="ECO:0000313" key="4">
    <source>
        <dbReference type="Proteomes" id="UP000054538"/>
    </source>
</evidence>
<dbReference type="EMBL" id="KN829372">
    <property type="protein sequence ID" value="KIK73848.1"/>
    <property type="molecule type" value="Genomic_DNA"/>
</dbReference>
<keyword evidence="4" id="KW-1185">Reference proteome</keyword>
<dbReference type="InParanoid" id="A0A0D0CE81"/>
<name>A0A0D0CE81_9AGAM</name>
<reference evidence="3 4" key="1">
    <citation type="submission" date="2014-04" db="EMBL/GenBank/DDBJ databases">
        <authorList>
            <consortium name="DOE Joint Genome Institute"/>
            <person name="Kuo A."/>
            <person name="Kohler A."/>
            <person name="Jargeat P."/>
            <person name="Nagy L.G."/>
            <person name="Floudas D."/>
            <person name="Copeland A."/>
            <person name="Barry K.W."/>
            <person name="Cichocki N."/>
            <person name="Veneault-Fourrey C."/>
            <person name="LaButti K."/>
            <person name="Lindquist E.A."/>
            <person name="Lipzen A."/>
            <person name="Lundell T."/>
            <person name="Morin E."/>
            <person name="Murat C."/>
            <person name="Sun H."/>
            <person name="Tunlid A."/>
            <person name="Henrissat B."/>
            <person name="Grigoriev I.V."/>
            <person name="Hibbett D.S."/>
            <person name="Martin F."/>
            <person name="Nordberg H.P."/>
            <person name="Cantor M.N."/>
            <person name="Hua S.X."/>
        </authorList>
    </citation>
    <scope>NUCLEOTIDE SEQUENCE [LARGE SCALE GENOMIC DNA]</scope>
    <source>
        <strain evidence="3 4">Ve08.2h10</strain>
    </source>
</reference>
<proteinExistence type="predicted"/>
<dbReference type="GO" id="GO:0015074">
    <property type="term" value="P:DNA integration"/>
    <property type="evidence" value="ECO:0007669"/>
    <property type="project" value="InterPro"/>
</dbReference>
<sequence length="473" mass="53922">MSKEFMDQINVWATEQLRPLSNRSRSYTNVVNGLLLSSHTTPVELSLEERTYLTRMLEMLTFSTAAWNLWTRCFELVKLKRKDLTIAATSKGWQQHVDKGKETDLRCNRYKIYLQPDLPSCDCFYWLLLWISFVELVHYHRPLDPDDYVIPAMGAAGIMQPHEPLSHDTVQSWIDEAVSGTKIAVLNGGKFTTHTYRRGGAQYRYMFAPVGKRFTLAKVCWWGGWAKNKHRDTMIRYLLDELHAYETDHGDALCPIQREANVSLLGEHTLVKPATTEDCLPLLTPSSDSSLPSTTSQVVTNQGPPPGSQHKWRSHKVSRALPTKDLIIPDVPVVNGDGTQQHRRDSWREIIKQWVEGDPKQGLVVPLREWPPEWYQGANKSLFTMKRHNRGLIAWEFIDHYNSNEQCFLDAYPQAANGHTALLRAIKRAMKQRGETIPRQRATTQDTLRHPSHSSDSPSMPSSSSATPSPGPQ</sequence>
<dbReference type="HOGENOM" id="CLU_013901_0_1_1"/>
<dbReference type="Proteomes" id="UP000054538">
    <property type="component" value="Unassembled WGS sequence"/>
</dbReference>
<gene>
    <name evidence="3" type="ORF">PAXRUDRAFT_20439</name>
</gene>
<protein>
    <submittedName>
        <fullName evidence="3">Uncharacterized protein</fullName>
    </submittedName>
</protein>
<dbReference type="Gene3D" id="1.10.443.10">
    <property type="entry name" value="Intergrase catalytic core"/>
    <property type="match status" value="1"/>
</dbReference>
<reference evidence="4" key="2">
    <citation type="submission" date="2015-01" db="EMBL/GenBank/DDBJ databases">
        <title>Evolutionary Origins and Diversification of the Mycorrhizal Mutualists.</title>
        <authorList>
            <consortium name="DOE Joint Genome Institute"/>
            <consortium name="Mycorrhizal Genomics Consortium"/>
            <person name="Kohler A."/>
            <person name="Kuo A."/>
            <person name="Nagy L.G."/>
            <person name="Floudas D."/>
            <person name="Copeland A."/>
            <person name="Barry K.W."/>
            <person name="Cichocki N."/>
            <person name="Veneault-Fourrey C."/>
            <person name="LaButti K."/>
            <person name="Lindquist E.A."/>
            <person name="Lipzen A."/>
            <person name="Lundell T."/>
            <person name="Morin E."/>
            <person name="Murat C."/>
            <person name="Riley R."/>
            <person name="Ohm R."/>
            <person name="Sun H."/>
            <person name="Tunlid A."/>
            <person name="Henrissat B."/>
            <person name="Grigoriev I.V."/>
            <person name="Hibbett D.S."/>
            <person name="Martin F."/>
        </authorList>
    </citation>
    <scope>NUCLEOTIDE SEQUENCE [LARGE SCALE GENOMIC DNA]</scope>
    <source>
        <strain evidence="4">Ve08.2h10</strain>
    </source>
</reference>
<organism evidence="3 4">
    <name type="scientific">Paxillus rubicundulus Ve08.2h10</name>
    <dbReference type="NCBI Taxonomy" id="930991"/>
    <lineage>
        <taxon>Eukaryota</taxon>
        <taxon>Fungi</taxon>
        <taxon>Dikarya</taxon>
        <taxon>Basidiomycota</taxon>
        <taxon>Agaricomycotina</taxon>
        <taxon>Agaricomycetes</taxon>
        <taxon>Agaricomycetidae</taxon>
        <taxon>Boletales</taxon>
        <taxon>Paxilineae</taxon>
        <taxon>Paxillaceae</taxon>
        <taxon>Paxillus</taxon>
    </lineage>
</organism>
<keyword evidence="1" id="KW-0233">DNA recombination</keyword>
<dbReference type="SUPFAM" id="SSF56349">
    <property type="entry name" value="DNA breaking-rejoining enzymes"/>
    <property type="match status" value="1"/>
</dbReference>
<dbReference type="InterPro" id="IPR013762">
    <property type="entry name" value="Integrase-like_cat_sf"/>
</dbReference>
<dbReference type="GO" id="GO:0006310">
    <property type="term" value="P:DNA recombination"/>
    <property type="evidence" value="ECO:0007669"/>
    <property type="project" value="UniProtKB-KW"/>
</dbReference>
<accession>A0A0D0CE81</accession>
<dbReference type="STRING" id="930991.A0A0D0CE81"/>